<organism evidence="2">
    <name type="scientific">Homo sapiens</name>
    <name type="common">Human</name>
    <dbReference type="NCBI Taxonomy" id="9606"/>
    <lineage>
        <taxon>Eukaryota</taxon>
        <taxon>Metazoa</taxon>
        <taxon>Chordata</taxon>
        <taxon>Craniata</taxon>
        <taxon>Vertebrata</taxon>
        <taxon>Euteleostomi</taxon>
        <taxon>Mammalia</taxon>
        <taxon>Eutheria</taxon>
        <taxon>Euarchontoglires</taxon>
        <taxon>Primates</taxon>
        <taxon>Haplorrhini</taxon>
        <taxon>Catarrhini</taxon>
        <taxon>Hominidae</taxon>
        <taxon>Homo</taxon>
    </lineage>
</organism>
<feature type="compositionally biased region" description="Low complexity" evidence="1">
    <location>
        <begin position="134"/>
        <end position="143"/>
    </location>
</feature>
<accession>B4DDC5</accession>
<dbReference type="AlphaFoldDB" id="B4DDC5"/>
<feature type="region of interest" description="Disordered" evidence="1">
    <location>
        <begin position="79"/>
        <end position="100"/>
    </location>
</feature>
<dbReference type="EMBL" id="AK293138">
    <property type="protein sequence ID" value="BAG56686.1"/>
    <property type="molecule type" value="mRNA"/>
</dbReference>
<evidence type="ECO:0000313" key="2">
    <source>
        <dbReference type="EMBL" id="BAG56686.1"/>
    </source>
</evidence>
<feature type="region of interest" description="Disordered" evidence="1">
    <location>
        <begin position="123"/>
        <end position="188"/>
    </location>
</feature>
<dbReference type="PeptideAtlas" id="B4DDC5"/>
<name>B4DDC5_HUMAN</name>
<proteinExistence type="evidence at transcript level"/>
<reference evidence="2" key="1">
    <citation type="submission" date="2007-10" db="EMBL/GenBank/DDBJ databases">
        <title>NEDO human cDNA sequencing project focused on splicing variants.</title>
        <authorList>
            <person name="Wakamatsu A."/>
            <person name="Yamamoto J."/>
            <person name="Kimura K."/>
            <person name="Ishii S."/>
            <person name="Watanabe K."/>
            <person name="Sugiyama A."/>
            <person name="Murakawa K."/>
            <person name="Kaida T."/>
            <person name="Tsuchiya K."/>
            <person name="Fukuzumi Y."/>
            <person name="Kumagai A."/>
            <person name="Oishi Y."/>
            <person name="Yamamoto S."/>
            <person name="Ono Y."/>
            <person name="Komori Y."/>
            <person name="Yamazaki M."/>
            <person name="Kisu Y."/>
            <person name="Nishikawa T."/>
            <person name="Sugano S."/>
            <person name="Nomura N."/>
            <person name="Isogai T."/>
        </authorList>
    </citation>
    <scope>NUCLEOTIDE SEQUENCE</scope>
</reference>
<evidence type="ECO:0000256" key="1">
    <source>
        <dbReference type="SAM" id="MobiDB-lite"/>
    </source>
</evidence>
<sequence length="205" mass="22326">MAPPWAGGERRGPGTTCLHSPWMLEAAPPWAGGEGRELGAACLHSLRMLEAGGSEAATARGRGDFGAASCSDLAFRCASSQNPRSLEPVASSPERRRRQPSRAFACTLPGCWRLEAVTQQQREATLERPHIATSPSAARPPRAQEARNLWHPSLKGEDGNPAEGESGSLGCRQRRKDKQESRPPGENFTKFSDYLVIILLRRLLF</sequence>
<protein>
    <submittedName>
        <fullName evidence="2">cDNA FLJ52693</fullName>
    </submittedName>
</protein>